<evidence type="ECO:0000256" key="3">
    <source>
        <dbReference type="ARBA" id="ARBA00022692"/>
    </source>
</evidence>
<sequence>MSYTALAALAVVVALCMDWVVLRTRVTATRRWWSAYAIVLVFQLVTNGWLTGRRIVTYDPRAIIGSGQVRFIGDGRLVFAPVEDLGFGFALALASVAWWCWWNRRLGATEE</sequence>
<keyword evidence="5 8" id="KW-1133">Transmembrane helix</keyword>
<dbReference type="GO" id="GO:0016020">
    <property type="term" value="C:membrane"/>
    <property type="evidence" value="ECO:0007669"/>
    <property type="project" value="UniProtKB-SubCell"/>
</dbReference>
<protein>
    <submittedName>
        <fullName evidence="10">Lycopene cyclase domain-containing protein</fullName>
    </submittedName>
</protein>
<evidence type="ECO:0000256" key="7">
    <source>
        <dbReference type="ARBA" id="ARBA00023235"/>
    </source>
</evidence>
<evidence type="ECO:0000256" key="1">
    <source>
        <dbReference type="ARBA" id="ARBA00004141"/>
    </source>
</evidence>
<evidence type="ECO:0000256" key="6">
    <source>
        <dbReference type="ARBA" id="ARBA00023136"/>
    </source>
</evidence>
<keyword evidence="7" id="KW-0413">Isomerase</keyword>
<evidence type="ECO:0000256" key="2">
    <source>
        <dbReference type="ARBA" id="ARBA00004829"/>
    </source>
</evidence>
<dbReference type="GO" id="GO:0016117">
    <property type="term" value="P:carotenoid biosynthetic process"/>
    <property type="evidence" value="ECO:0007669"/>
    <property type="project" value="UniProtKB-KW"/>
</dbReference>
<dbReference type="AlphaFoldDB" id="A0A561EBL4"/>
<reference evidence="10 11" key="1">
    <citation type="submission" date="2019-06" db="EMBL/GenBank/DDBJ databases">
        <title>Sequencing the genomes of 1000 actinobacteria strains.</title>
        <authorList>
            <person name="Klenk H.-P."/>
        </authorList>
    </citation>
    <scope>NUCLEOTIDE SEQUENCE [LARGE SCALE GENOMIC DNA]</scope>
    <source>
        <strain evidence="10 11">DSM 19560</strain>
    </source>
</reference>
<feature type="transmembrane region" description="Helical" evidence="8">
    <location>
        <begin position="85"/>
        <end position="102"/>
    </location>
</feature>
<dbReference type="RefSeq" id="WP_145227418.1">
    <property type="nucleotide sequence ID" value="NZ_VIVQ01000001.1"/>
</dbReference>
<name>A0A561EBL4_9MICO</name>
<comment type="pathway">
    <text evidence="2">Carotenoid biosynthesis.</text>
</comment>
<dbReference type="GO" id="GO:0045436">
    <property type="term" value="F:lycopene beta cyclase activity"/>
    <property type="evidence" value="ECO:0007669"/>
    <property type="project" value="UniProtKB-ARBA"/>
</dbReference>
<keyword evidence="6 8" id="KW-0472">Membrane</keyword>
<dbReference type="GO" id="GO:0016872">
    <property type="term" value="F:intramolecular lyase activity"/>
    <property type="evidence" value="ECO:0007669"/>
    <property type="project" value="InterPro"/>
</dbReference>
<evidence type="ECO:0000256" key="5">
    <source>
        <dbReference type="ARBA" id="ARBA00022989"/>
    </source>
</evidence>
<feature type="domain" description="Lycopene cyclase" evidence="9">
    <location>
        <begin position="2"/>
        <end position="98"/>
    </location>
</feature>
<gene>
    <name evidence="10" type="ORF">BKA23_1829</name>
</gene>
<evidence type="ECO:0000313" key="10">
    <source>
        <dbReference type="EMBL" id="TWE13001.1"/>
    </source>
</evidence>
<comment type="caution">
    <text evidence="10">The sequence shown here is derived from an EMBL/GenBank/DDBJ whole genome shotgun (WGS) entry which is preliminary data.</text>
</comment>
<organism evidence="10 11">
    <name type="scientific">Rudaeicoccus suwonensis</name>
    <dbReference type="NCBI Taxonomy" id="657409"/>
    <lineage>
        <taxon>Bacteria</taxon>
        <taxon>Bacillati</taxon>
        <taxon>Actinomycetota</taxon>
        <taxon>Actinomycetes</taxon>
        <taxon>Micrococcales</taxon>
        <taxon>Dermacoccaceae</taxon>
        <taxon>Rudaeicoccus</taxon>
    </lineage>
</organism>
<dbReference type="InterPro" id="IPR017825">
    <property type="entry name" value="Lycopene_cyclase_dom"/>
</dbReference>
<accession>A0A561EBL4</accession>
<dbReference type="Proteomes" id="UP000318297">
    <property type="component" value="Unassembled WGS sequence"/>
</dbReference>
<evidence type="ECO:0000256" key="4">
    <source>
        <dbReference type="ARBA" id="ARBA00022746"/>
    </source>
</evidence>
<evidence type="ECO:0000313" key="11">
    <source>
        <dbReference type="Proteomes" id="UP000318297"/>
    </source>
</evidence>
<keyword evidence="11" id="KW-1185">Reference proteome</keyword>
<evidence type="ECO:0000256" key="8">
    <source>
        <dbReference type="SAM" id="Phobius"/>
    </source>
</evidence>
<dbReference type="NCBIfam" id="TIGR03462">
    <property type="entry name" value="CarR_dom_SF"/>
    <property type="match status" value="1"/>
</dbReference>
<dbReference type="OrthoDB" id="3402548at2"/>
<dbReference type="Pfam" id="PF18916">
    <property type="entry name" value="Lycopene_cyc"/>
    <property type="match status" value="1"/>
</dbReference>
<dbReference type="EMBL" id="VIVQ01000001">
    <property type="protein sequence ID" value="TWE13001.1"/>
    <property type="molecule type" value="Genomic_DNA"/>
</dbReference>
<keyword evidence="4" id="KW-0125">Carotenoid biosynthesis</keyword>
<proteinExistence type="predicted"/>
<keyword evidence="3 8" id="KW-0812">Transmembrane</keyword>
<evidence type="ECO:0000259" key="9">
    <source>
        <dbReference type="Pfam" id="PF18916"/>
    </source>
</evidence>
<comment type="subcellular location">
    <subcellularLocation>
        <location evidence="1">Membrane</location>
        <topology evidence="1">Multi-pass membrane protein</topology>
    </subcellularLocation>
</comment>
<feature type="transmembrane region" description="Helical" evidence="8">
    <location>
        <begin position="33"/>
        <end position="50"/>
    </location>
</feature>